<feature type="compositionally biased region" description="Polar residues" evidence="1">
    <location>
        <begin position="776"/>
        <end position="789"/>
    </location>
</feature>
<dbReference type="GeneID" id="104605837"/>
<dbReference type="PANTHER" id="PTHR21669">
    <property type="entry name" value="CAPZ-INTERACTING PROTEIN AND RELATED PROTEINS"/>
    <property type="match status" value="1"/>
</dbReference>
<dbReference type="OMA" id="VKHDGFF"/>
<name>A0A1U8B0K7_NELNU</name>
<gene>
    <name evidence="4" type="primary">LOC104605837</name>
</gene>
<feature type="region of interest" description="Disordered" evidence="1">
    <location>
        <begin position="258"/>
        <end position="323"/>
    </location>
</feature>
<dbReference type="GO" id="GO:0006325">
    <property type="term" value="P:chromatin organization"/>
    <property type="evidence" value="ECO:0000318"/>
    <property type="project" value="GO_Central"/>
</dbReference>
<evidence type="ECO:0000259" key="2">
    <source>
        <dbReference type="Pfam" id="PF08729"/>
    </source>
</evidence>
<dbReference type="Pfam" id="PF08729">
    <property type="entry name" value="HUN"/>
    <property type="match status" value="1"/>
</dbReference>
<accession>A0A1U8B0K7</accession>
<feature type="compositionally biased region" description="Polar residues" evidence="1">
    <location>
        <begin position="274"/>
        <end position="291"/>
    </location>
</feature>
<evidence type="ECO:0000313" key="4">
    <source>
        <dbReference type="RefSeq" id="XP_010269065.1"/>
    </source>
</evidence>
<dbReference type="Proteomes" id="UP000189703">
    <property type="component" value="Unplaced"/>
</dbReference>
<sequence length="789" mass="87881">MEEEKVSGGNSSRVSSSFPPAAGGASSSSHASKNGRWFTVELRPGETTIVSWKKLIKEANKANQPPLASEAPSGAHPALESRIAPGQPVESELKDAPPANRFSAVIEKIERLYMGKHSSDEEELDGVPDDDQYDTEDSFIDDTELDEYFQVDKSATKHIGFFVNRGKLERINEPVASPDYQPKKRRRKDPAKSRGEKDGEHVSNRNAKDSEHLPSKHAKVGNVRMKAAARTAPLVGTKSYGSSQSLATISEYYEDEKVQNQLNSLGPSKKKSTDSNTKLENPNSSKTSNRDASMFPIEAKNIEKQKSGIMQPREVGNKLKVPSVPSDAVHQIYRDKGASTQIEPQPGRQLNDMTEIELSTKVRQKEKNSSNQLPDLNSSGIKYPVQTAKIPSMHAREGSSVRPKGTMLERAIRELEKIVAVSRPPIMEVQDGDVSSQAIKRRLPREVKQKLAKVARLAQSSQGKISDELINRLMSILGHLVQLKTLKRNLKEMVELGLSAKQEKDDHFQQIKKEVVEMIKMQASSLKSKVPEQRDGASVDFQEVLDSEEKGVKGKYSMDDAMEDKICDLYDLYVEGMDEDKGPQIRKLYVELAELWPNGSMDNHGIKTAVCRSKERKRAMLSKHKNQKIRRKKLSTAPRAEEGICGEAITTAHARLIQERLVTDMNCHVLTPPNRMTSNMAVASQHISTSVRMPNSSTNGFNLDRMPKQEKVKGSTGTFLNEVQRTDGSLVKKKLKRKPESVLGEIHFHSDKLSLQQEKEKHKYPKLTGSLPHKPSIQSTGLPSSEQPN</sequence>
<keyword evidence="3" id="KW-1185">Reference proteome</keyword>
<feature type="region of interest" description="Disordered" evidence="1">
    <location>
        <begin position="114"/>
        <end position="139"/>
    </location>
</feature>
<feature type="domain" description="Hpc2-related" evidence="2">
    <location>
        <begin position="121"/>
        <end position="169"/>
    </location>
</feature>
<dbReference type="AlphaFoldDB" id="A0A1U8B0K7"/>
<dbReference type="GO" id="GO:0005634">
    <property type="term" value="C:nucleus"/>
    <property type="evidence" value="ECO:0000318"/>
    <property type="project" value="GO_Central"/>
</dbReference>
<feature type="region of interest" description="Disordered" evidence="1">
    <location>
        <begin position="1"/>
        <end position="40"/>
    </location>
</feature>
<dbReference type="FunCoup" id="A0A1U8B0K7">
    <property type="interactions" value="1529"/>
</dbReference>
<organism evidence="3 4">
    <name type="scientific">Nelumbo nucifera</name>
    <name type="common">Sacred lotus</name>
    <dbReference type="NCBI Taxonomy" id="4432"/>
    <lineage>
        <taxon>Eukaryota</taxon>
        <taxon>Viridiplantae</taxon>
        <taxon>Streptophyta</taxon>
        <taxon>Embryophyta</taxon>
        <taxon>Tracheophyta</taxon>
        <taxon>Spermatophyta</taxon>
        <taxon>Magnoliopsida</taxon>
        <taxon>Proteales</taxon>
        <taxon>Nelumbonaceae</taxon>
        <taxon>Nelumbo</taxon>
    </lineage>
</organism>
<dbReference type="OrthoDB" id="68076at2759"/>
<feature type="compositionally biased region" description="Acidic residues" evidence="1">
    <location>
        <begin position="120"/>
        <end position="139"/>
    </location>
</feature>
<dbReference type="STRING" id="4432.A0A1U8B0K7"/>
<feature type="region of interest" description="Disordered" evidence="1">
    <location>
        <begin position="753"/>
        <end position="789"/>
    </location>
</feature>
<dbReference type="RefSeq" id="XP_010269065.1">
    <property type="nucleotide sequence ID" value="XM_010270763.2"/>
</dbReference>
<evidence type="ECO:0000256" key="1">
    <source>
        <dbReference type="SAM" id="MobiDB-lite"/>
    </source>
</evidence>
<protein>
    <submittedName>
        <fullName evidence="4">Ubinuclein-1-like isoform X1</fullName>
    </submittedName>
</protein>
<feature type="compositionally biased region" description="Basic and acidic residues" evidence="1">
    <location>
        <begin position="190"/>
        <end position="214"/>
    </location>
</feature>
<proteinExistence type="predicted"/>
<dbReference type="InterPro" id="IPR014840">
    <property type="entry name" value="HRD"/>
</dbReference>
<evidence type="ECO:0000313" key="3">
    <source>
        <dbReference type="Proteomes" id="UP000189703"/>
    </source>
</evidence>
<dbReference type="PANTHER" id="PTHR21669:SF28">
    <property type="entry name" value="YEMANUCLEIN"/>
    <property type="match status" value="1"/>
</dbReference>
<feature type="region of interest" description="Disordered" evidence="1">
    <location>
        <begin position="60"/>
        <end position="100"/>
    </location>
</feature>
<feature type="compositionally biased region" description="Low complexity" evidence="1">
    <location>
        <begin position="7"/>
        <end position="32"/>
    </location>
</feature>
<feature type="region of interest" description="Disordered" evidence="1">
    <location>
        <begin position="168"/>
        <end position="225"/>
    </location>
</feature>
<dbReference type="KEGG" id="nnu:104605837"/>
<dbReference type="InParanoid" id="A0A1U8B0K7"/>
<reference evidence="4" key="1">
    <citation type="submission" date="2025-08" db="UniProtKB">
        <authorList>
            <consortium name="RefSeq"/>
        </authorList>
    </citation>
    <scope>IDENTIFICATION</scope>
</reference>
<dbReference type="eggNOG" id="ENOG502QRNW">
    <property type="taxonomic scope" value="Eukaryota"/>
</dbReference>